<accession>A0A3M7PB00</accession>
<evidence type="ECO:0000313" key="1">
    <source>
        <dbReference type="EMBL" id="RMZ96275.1"/>
    </source>
</evidence>
<comment type="caution">
    <text evidence="1">The sequence shown here is derived from an EMBL/GenBank/DDBJ whole genome shotgun (WGS) entry which is preliminary data.</text>
</comment>
<sequence length="152" mass="17465">MLVIKILNGLHNCNKINGIKFLSLESLAVKNQAKEFNKELKQQDQDVISLRFFSNFCAKIGVINRSNLRQSNLLLDVLRNLRFLRTKNILNVILMVCNCVVQSKKKNLKSFSNKTLRNSIAKRTKIIYCSGGKKNVSRNDPISQFKVHDQKD</sequence>
<gene>
    <name evidence="1" type="ORF">BpHYR1_004601</name>
</gene>
<evidence type="ECO:0000313" key="2">
    <source>
        <dbReference type="Proteomes" id="UP000276133"/>
    </source>
</evidence>
<dbReference type="AlphaFoldDB" id="A0A3M7PB00"/>
<dbReference type="EMBL" id="REGN01012291">
    <property type="protein sequence ID" value="RMZ96275.1"/>
    <property type="molecule type" value="Genomic_DNA"/>
</dbReference>
<organism evidence="1 2">
    <name type="scientific">Brachionus plicatilis</name>
    <name type="common">Marine rotifer</name>
    <name type="synonym">Brachionus muelleri</name>
    <dbReference type="NCBI Taxonomy" id="10195"/>
    <lineage>
        <taxon>Eukaryota</taxon>
        <taxon>Metazoa</taxon>
        <taxon>Spiralia</taxon>
        <taxon>Gnathifera</taxon>
        <taxon>Rotifera</taxon>
        <taxon>Eurotatoria</taxon>
        <taxon>Monogononta</taxon>
        <taxon>Pseudotrocha</taxon>
        <taxon>Ploima</taxon>
        <taxon>Brachionidae</taxon>
        <taxon>Brachionus</taxon>
    </lineage>
</organism>
<dbReference type="Proteomes" id="UP000276133">
    <property type="component" value="Unassembled WGS sequence"/>
</dbReference>
<proteinExistence type="predicted"/>
<reference evidence="1 2" key="1">
    <citation type="journal article" date="2018" name="Sci. Rep.">
        <title>Genomic signatures of local adaptation to the degree of environmental predictability in rotifers.</title>
        <authorList>
            <person name="Franch-Gras L."/>
            <person name="Hahn C."/>
            <person name="Garcia-Roger E.M."/>
            <person name="Carmona M.J."/>
            <person name="Serra M."/>
            <person name="Gomez A."/>
        </authorList>
    </citation>
    <scope>NUCLEOTIDE SEQUENCE [LARGE SCALE GENOMIC DNA]</scope>
    <source>
        <strain evidence="1">HYR1</strain>
    </source>
</reference>
<name>A0A3M7PB00_BRAPC</name>
<protein>
    <submittedName>
        <fullName evidence="1">Uncharacterized protein</fullName>
    </submittedName>
</protein>
<keyword evidence="2" id="KW-1185">Reference proteome</keyword>